<dbReference type="InterPro" id="IPR045134">
    <property type="entry name" value="UHRF1/2-like"/>
</dbReference>
<dbReference type="SMART" id="SM00466">
    <property type="entry name" value="SRA"/>
    <property type="match status" value="1"/>
</dbReference>
<feature type="region of interest" description="Disordered" evidence="5">
    <location>
        <begin position="324"/>
        <end position="396"/>
    </location>
</feature>
<dbReference type="AlphaFoldDB" id="A0A4P9VZS9"/>
<evidence type="ECO:0000256" key="3">
    <source>
        <dbReference type="PROSITE-ProRule" id="PRU00175"/>
    </source>
</evidence>
<dbReference type="GO" id="GO:0005634">
    <property type="term" value="C:nucleus"/>
    <property type="evidence" value="ECO:0007669"/>
    <property type="project" value="UniProtKB-SubCell"/>
</dbReference>
<dbReference type="GO" id="GO:0003677">
    <property type="term" value="F:DNA binding"/>
    <property type="evidence" value="ECO:0007669"/>
    <property type="project" value="UniProtKB-KW"/>
</dbReference>
<dbReference type="PANTHER" id="PTHR14140:SF45">
    <property type="entry name" value="RING-TYPE E3 UBIQUITIN TRANSFERASE"/>
    <property type="match status" value="1"/>
</dbReference>
<dbReference type="InterPro" id="IPR003105">
    <property type="entry name" value="SRA_YDG"/>
</dbReference>
<evidence type="ECO:0000256" key="2">
    <source>
        <dbReference type="ARBA" id="ARBA00023242"/>
    </source>
</evidence>
<proteinExistence type="predicted"/>
<dbReference type="InterPro" id="IPR015947">
    <property type="entry name" value="PUA-like_sf"/>
</dbReference>
<evidence type="ECO:0000313" key="9">
    <source>
        <dbReference type="Proteomes" id="UP000269721"/>
    </source>
</evidence>
<evidence type="ECO:0000259" key="6">
    <source>
        <dbReference type="PROSITE" id="PS50089"/>
    </source>
</evidence>
<dbReference type="GO" id="GO:0008270">
    <property type="term" value="F:zinc ion binding"/>
    <property type="evidence" value="ECO:0007669"/>
    <property type="project" value="UniProtKB-KW"/>
</dbReference>
<feature type="region of interest" description="Disordered" evidence="5">
    <location>
        <begin position="1"/>
        <end position="56"/>
    </location>
</feature>
<evidence type="ECO:0000256" key="5">
    <source>
        <dbReference type="SAM" id="MobiDB-lite"/>
    </source>
</evidence>
<dbReference type="Pfam" id="PF13923">
    <property type="entry name" value="zf-C3HC4_2"/>
    <property type="match status" value="1"/>
</dbReference>
<dbReference type="OrthoDB" id="2270193at2759"/>
<reference evidence="9" key="1">
    <citation type="journal article" date="2018" name="Nat. Microbiol.">
        <title>Leveraging single-cell genomics to expand the fungal tree of life.</title>
        <authorList>
            <person name="Ahrendt S.R."/>
            <person name="Quandt C.A."/>
            <person name="Ciobanu D."/>
            <person name="Clum A."/>
            <person name="Salamov A."/>
            <person name="Andreopoulos B."/>
            <person name="Cheng J.F."/>
            <person name="Woyke T."/>
            <person name="Pelin A."/>
            <person name="Henrissat B."/>
            <person name="Reynolds N.K."/>
            <person name="Benny G.L."/>
            <person name="Smith M.E."/>
            <person name="James T.Y."/>
            <person name="Grigoriev I.V."/>
        </authorList>
    </citation>
    <scope>NUCLEOTIDE SEQUENCE [LARGE SCALE GENOMIC DNA]</scope>
</reference>
<dbReference type="Proteomes" id="UP000269721">
    <property type="component" value="Unassembled WGS sequence"/>
</dbReference>
<feature type="domain" description="RING-type" evidence="6">
    <location>
        <begin position="461"/>
        <end position="502"/>
    </location>
</feature>
<sequence length="552" mass="58927">MEVDYSATAPAADQEAAAPAADQETAARPAGAVITDEDYGEKPEAEETPESIALANSCDKIPVTGIPPSRYCPTHKNIRNIVEGGDRVDISKSRKAKMPSATQSKNWGAGMACAGTSKKCTIVPSNFFGPIPGIEVGQSWKFRAQVAEDGVHRPIVAGIAGTRNKGGCVSIVLAAGYPEDVDNGDEFLYTGSGGRELKTGNRRTAPQTSDQQLTRMNEALAFCCKAPLNAKKGGDAKGAWREGKPIRVVRSSKALTHHKDSPYPPKVGNRYDGIYKVVRYWQEAGATGFKVWRYLMRRDDTTPAPWTKEGAELIKKKGLKIVEGPNKSKENSEEAAEGAEGEEGEEGEEENEDEEEGDTKGKGKGTAKAKPKAKSTGKKRAADDDDEEPVASGFASGSSKKKKVEFKLDNDLVKLIKADSIASGGIPSNARAWGDVMEAVKNGSVENVRDLMLKVEEAFTCTVCLELVKDPVTTLCQHNACKECISRACKSTTEENSCPNCRSPLAGPDGATQSLPVNARLVAAFKKLMPAYASTGKGSVRVASAKPKPKTT</sequence>
<keyword evidence="3" id="KW-0479">Metal-binding</keyword>
<feature type="compositionally biased region" description="Basic residues" evidence="5">
    <location>
        <begin position="362"/>
        <end position="379"/>
    </location>
</feature>
<dbReference type="SUPFAM" id="SSF57850">
    <property type="entry name" value="RING/U-box"/>
    <property type="match status" value="1"/>
</dbReference>
<dbReference type="InterPro" id="IPR013083">
    <property type="entry name" value="Znf_RING/FYVE/PHD"/>
</dbReference>
<comment type="subcellular location">
    <subcellularLocation>
        <location evidence="4">Nucleus</location>
    </subcellularLocation>
</comment>
<feature type="compositionally biased region" description="Acidic residues" evidence="5">
    <location>
        <begin position="333"/>
        <end position="357"/>
    </location>
</feature>
<feature type="compositionally biased region" description="Low complexity" evidence="5">
    <location>
        <begin position="7"/>
        <end position="27"/>
    </location>
</feature>
<dbReference type="SMART" id="SM00184">
    <property type="entry name" value="RING"/>
    <property type="match status" value="1"/>
</dbReference>
<dbReference type="GO" id="GO:0016567">
    <property type="term" value="P:protein ubiquitination"/>
    <property type="evidence" value="ECO:0007669"/>
    <property type="project" value="TreeGrafter"/>
</dbReference>
<dbReference type="PANTHER" id="PTHR14140">
    <property type="entry name" value="E3 UBIQUITIN-PROTEIN LIGASE UHRF-RELATED"/>
    <property type="match status" value="1"/>
</dbReference>
<name>A0A4P9VZS9_9FUNG</name>
<dbReference type="Gene3D" id="3.30.40.10">
    <property type="entry name" value="Zinc/RING finger domain, C3HC4 (zinc finger)"/>
    <property type="match status" value="1"/>
</dbReference>
<gene>
    <name evidence="8" type="ORF">BDK51DRAFT_52600</name>
</gene>
<dbReference type="PROSITE" id="PS50089">
    <property type="entry name" value="ZF_RING_2"/>
    <property type="match status" value="1"/>
</dbReference>
<protein>
    <submittedName>
        <fullName evidence="8">PUA-like domain-containing protein</fullName>
    </submittedName>
</protein>
<dbReference type="InterPro" id="IPR001841">
    <property type="entry name" value="Znf_RING"/>
</dbReference>
<dbReference type="Pfam" id="PF02182">
    <property type="entry name" value="SAD_SRA"/>
    <property type="match status" value="1"/>
</dbReference>
<dbReference type="InterPro" id="IPR036987">
    <property type="entry name" value="SRA-YDG_sf"/>
</dbReference>
<dbReference type="SUPFAM" id="SSF88697">
    <property type="entry name" value="PUA domain-like"/>
    <property type="match status" value="1"/>
</dbReference>
<dbReference type="GO" id="GO:0061630">
    <property type="term" value="F:ubiquitin protein ligase activity"/>
    <property type="evidence" value="ECO:0007669"/>
    <property type="project" value="TreeGrafter"/>
</dbReference>
<dbReference type="Gene3D" id="2.30.280.10">
    <property type="entry name" value="SRA-YDG"/>
    <property type="match status" value="1"/>
</dbReference>
<keyword evidence="1" id="KW-0238">DNA-binding</keyword>
<keyword evidence="3" id="KW-0863">Zinc-finger</keyword>
<organism evidence="8 9">
    <name type="scientific">Blyttiomyces helicus</name>
    <dbReference type="NCBI Taxonomy" id="388810"/>
    <lineage>
        <taxon>Eukaryota</taxon>
        <taxon>Fungi</taxon>
        <taxon>Fungi incertae sedis</taxon>
        <taxon>Chytridiomycota</taxon>
        <taxon>Chytridiomycota incertae sedis</taxon>
        <taxon>Chytridiomycetes</taxon>
        <taxon>Chytridiomycetes incertae sedis</taxon>
        <taxon>Blyttiomyces</taxon>
    </lineage>
</organism>
<dbReference type="GO" id="GO:0044027">
    <property type="term" value="P:negative regulation of gene expression via chromosomal CpG island methylation"/>
    <property type="evidence" value="ECO:0007669"/>
    <property type="project" value="TreeGrafter"/>
</dbReference>
<keyword evidence="2 4" id="KW-0539">Nucleus</keyword>
<feature type="domain" description="YDG" evidence="7">
    <location>
        <begin position="129"/>
        <end position="298"/>
    </location>
</feature>
<dbReference type="PROSITE" id="PS51015">
    <property type="entry name" value="YDG"/>
    <property type="match status" value="1"/>
</dbReference>
<keyword evidence="9" id="KW-1185">Reference proteome</keyword>
<evidence type="ECO:0000313" key="8">
    <source>
        <dbReference type="EMBL" id="RKO85294.1"/>
    </source>
</evidence>
<dbReference type="EMBL" id="KZ999221">
    <property type="protein sequence ID" value="RKO85294.1"/>
    <property type="molecule type" value="Genomic_DNA"/>
</dbReference>
<keyword evidence="3" id="KW-0862">Zinc</keyword>
<accession>A0A4P9VZS9</accession>
<evidence type="ECO:0000256" key="1">
    <source>
        <dbReference type="ARBA" id="ARBA00023125"/>
    </source>
</evidence>
<evidence type="ECO:0000256" key="4">
    <source>
        <dbReference type="PROSITE-ProRule" id="PRU00358"/>
    </source>
</evidence>
<evidence type="ECO:0000259" key="7">
    <source>
        <dbReference type="PROSITE" id="PS51015"/>
    </source>
</evidence>